<evidence type="ECO:0000313" key="3">
    <source>
        <dbReference type="EMBL" id="KAJ9150127.1"/>
    </source>
</evidence>
<keyword evidence="1" id="KW-0560">Oxidoreductase</keyword>
<dbReference type="GO" id="GO:0004497">
    <property type="term" value="F:monooxygenase activity"/>
    <property type="evidence" value="ECO:0007669"/>
    <property type="project" value="TreeGrafter"/>
</dbReference>
<reference evidence="3" key="1">
    <citation type="submission" date="2022-07" db="EMBL/GenBank/DDBJ databases">
        <title>Fungi with potential for degradation of polypropylene.</title>
        <authorList>
            <person name="Gostincar C."/>
        </authorList>
    </citation>
    <scope>NUCLEOTIDE SEQUENCE</scope>
    <source>
        <strain evidence="3">EXF-13287</strain>
    </source>
</reference>
<dbReference type="SUPFAM" id="SSF54427">
    <property type="entry name" value="NTF2-like"/>
    <property type="match status" value="1"/>
</dbReference>
<dbReference type="Proteomes" id="UP001174691">
    <property type="component" value="Unassembled WGS sequence"/>
</dbReference>
<dbReference type="Gene3D" id="3.50.50.60">
    <property type="entry name" value="FAD/NAD(P)-binding domain"/>
    <property type="match status" value="1"/>
</dbReference>
<dbReference type="InterPro" id="IPR036188">
    <property type="entry name" value="FAD/NAD-bd_sf"/>
</dbReference>
<keyword evidence="4" id="KW-1185">Reference proteome</keyword>
<dbReference type="EMBL" id="JANBVN010000073">
    <property type="protein sequence ID" value="KAJ9150127.1"/>
    <property type="molecule type" value="Genomic_DNA"/>
</dbReference>
<comment type="caution">
    <text evidence="3">The sequence shown here is derived from an EMBL/GenBank/DDBJ whole genome shotgun (WGS) entry which is preliminary data.</text>
</comment>
<feature type="region of interest" description="Disordered" evidence="2">
    <location>
        <begin position="177"/>
        <end position="206"/>
    </location>
</feature>
<dbReference type="InterPro" id="IPR050982">
    <property type="entry name" value="Auxin_biosynth/cation_transpt"/>
</dbReference>
<name>A0AA38RY11_9PEZI</name>
<organism evidence="3 4">
    <name type="scientific">Coniochaeta hoffmannii</name>
    <dbReference type="NCBI Taxonomy" id="91930"/>
    <lineage>
        <taxon>Eukaryota</taxon>
        <taxon>Fungi</taxon>
        <taxon>Dikarya</taxon>
        <taxon>Ascomycota</taxon>
        <taxon>Pezizomycotina</taxon>
        <taxon>Sordariomycetes</taxon>
        <taxon>Sordariomycetidae</taxon>
        <taxon>Coniochaetales</taxon>
        <taxon>Coniochaetaceae</taxon>
        <taxon>Coniochaeta</taxon>
    </lineage>
</organism>
<dbReference type="GO" id="GO:0050660">
    <property type="term" value="F:flavin adenine dinucleotide binding"/>
    <property type="evidence" value="ECO:0007669"/>
    <property type="project" value="TreeGrafter"/>
</dbReference>
<dbReference type="SUPFAM" id="SSF51905">
    <property type="entry name" value="FAD/NAD(P)-binding domain"/>
    <property type="match status" value="2"/>
</dbReference>
<feature type="compositionally biased region" description="Low complexity" evidence="2">
    <location>
        <begin position="192"/>
        <end position="201"/>
    </location>
</feature>
<accession>A0AA38RY11</accession>
<evidence type="ECO:0000256" key="2">
    <source>
        <dbReference type="SAM" id="MobiDB-lite"/>
    </source>
</evidence>
<dbReference type="Pfam" id="PF13738">
    <property type="entry name" value="Pyr_redox_3"/>
    <property type="match status" value="1"/>
</dbReference>
<gene>
    <name evidence="3" type="ORF">NKR19_g5350</name>
</gene>
<dbReference type="PANTHER" id="PTHR43539">
    <property type="entry name" value="FLAVIN-BINDING MONOOXYGENASE-LIKE PROTEIN (AFU_ORTHOLOGUE AFUA_4G09220)"/>
    <property type="match status" value="1"/>
</dbReference>
<dbReference type="AlphaFoldDB" id="A0AA38RY11"/>
<evidence type="ECO:0000313" key="4">
    <source>
        <dbReference type="Proteomes" id="UP001174691"/>
    </source>
</evidence>
<dbReference type="InterPro" id="IPR032710">
    <property type="entry name" value="NTF2-like_dom_sf"/>
</dbReference>
<protein>
    <submittedName>
        <fullName evidence="3">Endoribonuclease L-PSP</fullName>
    </submittedName>
</protein>
<sequence length="660" mass="72462">MGSIAMPVRPRTRTQIKNLPSFIPQVPEFEGEDKIDAKKEAETFLGRLSTSVKNGDWQGFAELFIDDAFWKESLSLTFDKRTFHGKDAITQAWKALSPSKQPSDFAVTAKYHPWLPLDPEFQRMGPTMATLDVPFTFSTANPSAHSAGFAKLIPVDGGKDWKIWILSTAMRSLANHPHLPLPRNPSPLLQDSQRGQSRSQGLPIIDTDDTPLDAVVIGGSTSGLNNAIMLEALGAKTICLTREPEIGDIWSRGRYEGLTTHNPRAVMELPYFPFPSEGYGAGHDEVLDAARLQRYYQAAVRELKLPVFAGVEVVRNEWDDGAKLWRVTARDVQSGEEKTYRAKNIVLSTGWCFPSDAPSWPDLKNRHLFKGPVQHSVAYRTAAPFKGKSVVVVGAGPSGHDVAHSLVSGGAGSVALVQRSPVVLLDYEASASVQFAPYIKCEAPTEAIDFLQLNMPLGVARDVARMRMGALIASREEMNKKLEGVGYVLNRTPDVLTMLYEQRGHGFYPDQPKTFPLVFEGKIKIERGGVTGFTEDGVVVKDRDTGEERVVPAEGVVFATGYECVDLNKKYAETGFFDAQTAAALENVTLIGSDDEGELVGYATYSGHPNLYFSGANGSIARYMARLVALQVMASASGEFPGRYQEAERYPKTPTPMYKS</sequence>
<proteinExistence type="predicted"/>
<evidence type="ECO:0000256" key="1">
    <source>
        <dbReference type="ARBA" id="ARBA00023002"/>
    </source>
</evidence>
<dbReference type="PANTHER" id="PTHR43539:SF68">
    <property type="entry name" value="FLAVIN-BINDING MONOOXYGENASE-LIKE PROTEIN (AFU_ORTHOLOGUE AFUA_4G09220)"/>
    <property type="match status" value="1"/>
</dbReference>
<dbReference type="Gene3D" id="3.10.450.50">
    <property type="match status" value="1"/>
</dbReference>